<dbReference type="Pfam" id="PF11130">
    <property type="entry name" value="TraC_F_IV"/>
    <property type="match status" value="1"/>
</dbReference>
<dbReference type="InterPro" id="IPR025955">
    <property type="entry name" value="TraC/Conjuga_ATPase"/>
</dbReference>
<gene>
    <name evidence="2" type="primary">traC</name>
    <name evidence="2" type="ORF">I6G56_00765</name>
</gene>
<accession>A0A7T2WVL6</accession>
<evidence type="ECO:0000313" key="2">
    <source>
        <dbReference type="EMBL" id="QPS42071.1"/>
    </source>
</evidence>
<dbReference type="KEGG" id="bhg:I6G56_00765"/>
<dbReference type="NCBIfam" id="TIGR02746">
    <property type="entry name" value="TraC-F-type"/>
    <property type="match status" value="1"/>
</dbReference>
<dbReference type="InterPro" id="IPR027417">
    <property type="entry name" value="P-loop_NTPase"/>
</dbReference>
<accession>A0A7U4SU66</accession>
<feature type="domain" description="TraG P-loop" evidence="1">
    <location>
        <begin position="490"/>
        <end position="801"/>
    </location>
</feature>
<proteinExistence type="predicted"/>
<evidence type="ECO:0000313" key="3">
    <source>
        <dbReference type="Proteomes" id="UP000594943"/>
    </source>
</evidence>
<dbReference type="RefSeq" id="WP_006029218.1">
    <property type="nucleotide sequence ID" value="NZ_CP013381.1"/>
</dbReference>
<name>A0A7U4SU66_9BURK</name>
<dbReference type="SUPFAM" id="SSF52540">
    <property type="entry name" value="P-loop containing nucleoside triphosphate hydrolases"/>
    <property type="match status" value="1"/>
</dbReference>
<geneLocation type="plasmid" evidence="2 3">
    <name>unnamed</name>
</geneLocation>
<dbReference type="Pfam" id="PF19044">
    <property type="entry name" value="P-loop_TraG"/>
    <property type="match status" value="1"/>
</dbReference>
<dbReference type="PANTHER" id="PTHR38467:SF1">
    <property type="entry name" value="CONJUGATIVE TRANSFER: ASSEMBLY"/>
    <property type="match status" value="1"/>
</dbReference>
<dbReference type="Proteomes" id="UP000594943">
    <property type="component" value="Plasmid unnamed"/>
</dbReference>
<dbReference type="Gene3D" id="3.40.50.300">
    <property type="entry name" value="P-loop containing nucleotide triphosphate hydrolases"/>
    <property type="match status" value="1"/>
</dbReference>
<organism evidence="2 3">
    <name type="scientific">Burkholderia humptydooensis</name>
    <dbReference type="NCBI Taxonomy" id="430531"/>
    <lineage>
        <taxon>Bacteria</taxon>
        <taxon>Pseudomonadati</taxon>
        <taxon>Pseudomonadota</taxon>
        <taxon>Betaproteobacteria</taxon>
        <taxon>Burkholderiales</taxon>
        <taxon>Burkholderiaceae</taxon>
        <taxon>Burkholderia</taxon>
        <taxon>pseudomallei group</taxon>
    </lineage>
</organism>
<reference evidence="2 3" key="1">
    <citation type="submission" date="2020-12" db="EMBL/GenBank/DDBJ databases">
        <title>FDA dAtabase for Regulatory Grade micrObial Sequences (FDA-ARGOS): Supporting development and validation of Infectious Disease Dx tests.</title>
        <authorList>
            <person name="Nelson B."/>
            <person name="Plummer A."/>
            <person name="Tallon L."/>
            <person name="Sadzewicz L."/>
            <person name="Zhao X."/>
            <person name="Boylan J."/>
            <person name="Ott S."/>
            <person name="Bowen H."/>
            <person name="Vavikolanu K."/>
            <person name="Mehta A."/>
            <person name="Aluvathingal J."/>
            <person name="Nadendla S."/>
            <person name="Myers T."/>
            <person name="Yan Y."/>
            <person name="Sichtig H."/>
        </authorList>
    </citation>
    <scope>NUCLEOTIDE SEQUENCE [LARGE SCALE GENOMIC DNA]</scope>
    <source>
        <strain evidence="2 3">FDAARGOS_899</strain>
        <plasmid evidence="2 3">unnamed</plasmid>
    </source>
</reference>
<dbReference type="InterPro" id="IPR043964">
    <property type="entry name" value="P-loop_TraG"/>
</dbReference>
<protein>
    <submittedName>
        <fullName evidence="2">Type IV secretion system protein TraC</fullName>
    </submittedName>
</protein>
<dbReference type="PANTHER" id="PTHR38467">
    <property type="match status" value="1"/>
</dbReference>
<dbReference type="AlphaFoldDB" id="A0A7U4SU66"/>
<dbReference type="InterPro" id="IPR053155">
    <property type="entry name" value="F-pilin_assembly_TraC"/>
</dbReference>
<keyword evidence="2" id="KW-0614">Plasmid</keyword>
<sequence>MKMPDTGDWLKQARTRVRNVVRQSVLGETPEHDPIDETLNVPQQDAASGFHEILKYDQYDDTTGLFYNDNSVAFVLDVVPQTGANDEMVSRLSTLFTPIPSGTGVQWCLFGSSRVDDVLDRYEDLRFEAVEAGKVDPLFLDLARQRTQFIRSRMGESLFDDMPFAVRRFRLVMSVTRSGTHDDPILVEQMHDLQATLLSSLRTGNLPARSMDADALIAFLFPIFNPEYLFNDNPLPDLRYDPTRPIKEQITVVGHRARVRTTEIVFGVPPADNTERDTRVAVRAFGIQRYPAEKRLWEMSNIIGSFTDPELQYPCPFLICGGVQTLERIATDNRVQLKAARAQQNAESKMAKFQVNLATQNRDWRMVQHQIAAGGQLCEIYHTLLLFAPKERINRASQMAINIWDKVRFRITPLRMLHLGAFYASLPMTLTKGAYRDLKRNRLMSTKTTVNAIDMAPVLAEWSGLGRPVLLLYGRRGTITPIDFYANKQGNYNLFATGVSGAGKTAFLVEVVNAYRSLGARCSIIDVGRGYENAVALMGGSFIEFKLNSDICINPFTWVAADSENTFEQELRLLKPMIGRMASPDSPLSPLQYSFIEDAITAVWADYGPESNPTRIAEYLKDKIKNEKGEVERIAFELSHQLRPFCKGGAFGRFFNGKANINFDNDLTALELEELKDAPELRRVVLFAATNRITYDMYMSPRNLPKLALVDEAWQLLGSDPETALFIEEGYRRARKYKGIFGLGTQSIYDAFKNDASKAAWTNSDWKIVLRQDLQSFNKMKAEGTISFSPAVEQMIRSLTKIDGHFSEMVLISPEGEQLLRHAPDPLALMMASSTGEDVEERDRLLEHGHTHAQALAIMLERRGGRA</sequence>
<dbReference type="EMBL" id="CP065685">
    <property type="protein sequence ID" value="QPS42071.1"/>
    <property type="molecule type" value="Genomic_DNA"/>
</dbReference>
<dbReference type="Gene3D" id="1.10.8.730">
    <property type="match status" value="1"/>
</dbReference>
<dbReference type="InterPro" id="IPR014117">
    <property type="entry name" value="TraC-F-type"/>
</dbReference>
<evidence type="ECO:0000259" key="1">
    <source>
        <dbReference type="Pfam" id="PF19044"/>
    </source>
</evidence>